<organism evidence="11 12">
    <name type="scientific">Paeniglutamicibacter psychrophenolicus</name>
    <dbReference type="NCBI Taxonomy" id="257454"/>
    <lineage>
        <taxon>Bacteria</taxon>
        <taxon>Bacillati</taxon>
        <taxon>Actinomycetota</taxon>
        <taxon>Actinomycetes</taxon>
        <taxon>Micrococcales</taxon>
        <taxon>Micrococcaceae</taxon>
        <taxon>Paeniglutamicibacter</taxon>
    </lineage>
</organism>
<evidence type="ECO:0000313" key="11">
    <source>
        <dbReference type="EMBL" id="MBP2375404.1"/>
    </source>
</evidence>
<dbReference type="RefSeq" id="WP_209909002.1">
    <property type="nucleotide sequence ID" value="NZ_BAAAMI010000007.1"/>
</dbReference>
<evidence type="ECO:0000256" key="9">
    <source>
        <dbReference type="ARBA" id="ARBA00049933"/>
    </source>
</evidence>
<dbReference type="SUPFAM" id="SSF52402">
    <property type="entry name" value="Adenine nucleotide alpha hydrolases-like"/>
    <property type="match status" value="1"/>
</dbReference>
<keyword evidence="5" id="KW-0813">Transport</keyword>
<comment type="cofactor">
    <cofactor evidence="1">
        <name>FAD</name>
        <dbReference type="ChEBI" id="CHEBI:57692"/>
    </cofactor>
</comment>
<dbReference type="PANTHER" id="PTHR21294:SF8">
    <property type="entry name" value="ELECTRON TRANSFER FLAVOPROTEIN SUBUNIT BETA"/>
    <property type="match status" value="1"/>
</dbReference>
<evidence type="ECO:0000313" key="12">
    <source>
        <dbReference type="Proteomes" id="UP000766570"/>
    </source>
</evidence>
<evidence type="ECO:0000256" key="2">
    <source>
        <dbReference type="ARBA" id="ARBA00007557"/>
    </source>
</evidence>
<dbReference type="InterPro" id="IPR014730">
    <property type="entry name" value="ETF_a/b_N"/>
</dbReference>
<dbReference type="Gene3D" id="3.40.50.620">
    <property type="entry name" value="HUPs"/>
    <property type="match status" value="1"/>
</dbReference>
<dbReference type="EMBL" id="JAGIOE010000001">
    <property type="protein sequence ID" value="MBP2375404.1"/>
    <property type="molecule type" value="Genomic_DNA"/>
</dbReference>
<evidence type="ECO:0000256" key="6">
    <source>
        <dbReference type="ARBA" id="ARBA00022982"/>
    </source>
</evidence>
<evidence type="ECO:0000256" key="8">
    <source>
        <dbReference type="ARBA" id="ARBA00042002"/>
    </source>
</evidence>
<dbReference type="PIRSF" id="PIRSF000090">
    <property type="entry name" value="Beta-ETF"/>
    <property type="match status" value="1"/>
</dbReference>
<keyword evidence="12" id="KW-1185">Reference proteome</keyword>
<dbReference type="SMART" id="SM00893">
    <property type="entry name" value="ETF"/>
    <property type="match status" value="1"/>
</dbReference>
<comment type="cofactor">
    <cofactor evidence="9">
        <name>AMP</name>
        <dbReference type="ChEBI" id="CHEBI:456215"/>
    </cofactor>
</comment>
<proteinExistence type="inferred from homology"/>
<evidence type="ECO:0000256" key="4">
    <source>
        <dbReference type="ARBA" id="ARBA00016797"/>
    </source>
</evidence>
<keyword evidence="6" id="KW-0249">Electron transport</keyword>
<sequence>MSQNTGTPLNILVLVKHVPDVQFDRHLSGPGQRLDRKDSVLSELDEYAIEAALALAEARGGDKAGNTVTAMTMGPEAAANAVKKSLQMGAAAGVHICDPALAGSDAGATSLALATAIKQLGGFDVVLTGMASTDAETSLVPAQLAERLGVAQLTNLSKLEIDPGTNTVTALRVGEDGAQSVEATLPVLISVTDQANEPRYPNFRGILAAKKKKITTLTLAQLGLAEEAVGAAGSATRVLSAAPRPPRAAGQVITDSGQAGIALVDFLADAKLI</sequence>
<evidence type="ECO:0000256" key="5">
    <source>
        <dbReference type="ARBA" id="ARBA00022448"/>
    </source>
</evidence>
<dbReference type="PANTHER" id="PTHR21294">
    <property type="entry name" value="ELECTRON TRANSFER FLAVOPROTEIN BETA-SUBUNIT"/>
    <property type="match status" value="1"/>
</dbReference>
<evidence type="ECO:0000256" key="3">
    <source>
        <dbReference type="ARBA" id="ARBA00011355"/>
    </source>
</evidence>
<evidence type="ECO:0000259" key="10">
    <source>
        <dbReference type="SMART" id="SM00893"/>
    </source>
</evidence>
<accession>A0ABS4WGR0</accession>
<dbReference type="InterPro" id="IPR033948">
    <property type="entry name" value="ETF_beta_N"/>
</dbReference>
<dbReference type="InterPro" id="IPR014729">
    <property type="entry name" value="Rossmann-like_a/b/a_fold"/>
</dbReference>
<evidence type="ECO:0000256" key="1">
    <source>
        <dbReference type="ARBA" id="ARBA00001974"/>
    </source>
</evidence>
<dbReference type="CDD" id="cd01714">
    <property type="entry name" value="ETF_beta"/>
    <property type="match status" value="1"/>
</dbReference>
<comment type="caution">
    <text evidence="11">The sequence shown here is derived from an EMBL/GenBank/DDBJ whole genome shotgun (WGS) entry which is preliminary data.</text>
</comment>
<protein>
    <recommendedName>
        <fullName evidence="4">Electron transfer flavoprotein subunit beta</fullName>
    </recommendedName>
    <alternativeName>
        <fullName evidence="8">Electron transfer flavoprotein small subunit</fullName>
    </alternativeName>
</protein>
<reference evidence="11 12" key="1">
    <citation type="submission" date="2021-03" db="EMBL/GenBank/DDBJ databases">
        <title>Sequencing the genomes of 1000 actinobacteria strains.</title>
        <authorList>
            <person name="Klenk H.-P."/>
        </authorList>
    </citation>
    <scope>NUCLEOTIDE SEQUENCE [LARGE SCALE GENOMIC DNA]</scope>
    <source>
        <strain evidence="11 12">DSM 15454</strain>
    </source>
</reference>
<comment type="similarity">
    <text evidence="2">Belongs to the ETF beta-subunit/FixA family.</text>
</comment>
<dbReference type="Proteomes" id="UP000766570">
    <property type="component" value="Unassembled WGS sequence"/>
</dbReference>
<evidence type="ECO:0000256" key="7">
    <source>
        <dbReference type="ARBA" id="ARBA00025649"/>
    </source>
</evidence>
<dbReference type="Pfam" id="PF01012">
    <property type="entry name" value="ETF"/>
    <property type="match status" value="1"/>
</dbReference>
<comment type="function">
    <text evidence="7">The electron transfer flavoprotein serves as a specific electron acceptor for other dehydrogenases. It transfers the electrons to the main respiratory chain via ETF-ubiquinone oxidoreductase (ETF dehydrogenase).</text>
</comment>
<dbReference type="PROSITE" id="PS01065">
    <property type="entry name" value="ETF_BETA"/>
    <property type="match status" value="1"/>
</dbReference>
<feature type="domain" description="Electron transfer flavoprotein alpha/beta-subunit N-terminal" evidence="10">
    <location>
        <begin position="31"/>
        <end position="226"/>
    </location>
</feature>
<dbReference type="InterPro" id="IPR000049">
    <property type="entry name" value="ET-Flavoprotein_bsu_CS"/>
</dbReference>
<name>A0ABS4WGR0_9MICC</name>
<gene>
    <name evidence="11" type="ORF">JOF46_003316</name>
</gene>
<comment type="subunit">
    <text evidence="3">Heterodimer of an alpha and a beta subunit.</text>
</comment>
<dbReference type="InterPro" id="IPR012255">
    <property type="entry name" value="ETF_b"/>
</dbReference>